<dbReference type="InterPro" id="IPR001611">
    <property type="entry name" value="Leu-rich_rpt"/>
</dbReference>
<dbReference type="GO" id="GO:0005930">
    <property type="term" value="C:axoneme"/>
    <property type="evidence" value="ECO:0007669"/>
    <property type="project" value="UniProtKB-SubCell"/>
</dbReference>
<feature type="region of interest" description="Disordered" evidence="4">
    <location>
        <begin position="578"/>
        <end position="598"/>
    </location>
</feature>
<dbReference type="STRING" id="3076.A0A2P6TJA8"/>
<dbReference type="Gene3D" id="3.80.10.10">
    <property type="entry name" value="Ribonuclease Inhibitor"/>
    <property type="match status" value="2"/>
</dbReference>
<dbReference type="InterPro" id="IPR003591">
    <property type="entry name" value="Leu-rich_rpt_typical-subtyp"/>
</dbReference>
<keyword evidence="5" id="KW-0812">Transmembrane</keyword>
<dbReference type="PANTHER" id="PTHR48051:SF1">
    <property type="entry name" value="RAS SUPPRESSOR PROTEIN 1"/>
    <property type="match status" value="1"/>
</dbReference>
<keyword evidence="5" id="KW-1133">Transmembrane helix</keyword>
<dbReference type="InterPro" id="IPR032675">
    <property type="entry name" value="LRR_dom_sf"/>
</dbReference>
<dbReference type="InterPro" id="IPR036047">
    <property type="entry name" value="F-box-like_dom_sf"/>
</dbReference>
<feature type="compositionally biased region" description="Gly residues" evidence="4">
    <location>
        <begin position="578"/>
        <end position="596"/>
    </location>
</feature>
<dbReference type="SMART" id="SM00369">
    <property type="entry name" value="LRR_TYP"/>
    <property type="match status" value="4"/>
</dbReference>
<dbReference type="SMART" id="SM00256">
    <property type="entry name" value="FBOX"/>
    <property type="match status" value="2"/>
</dbReference>
<evidence type="ECO:0000256" key="5">
    <source>
        <dbReference type="SAM" id="Phobius"/>
    </source>
</evidence>
<dbReference type="EMBL" id="LHPG02000014">
    <property type="protein sequence ID" value="PRW39335.1"/>
    <property type="molecule type" value="Genomic_DNA"/>
</dbReference>
<keyword evidence="3" id="KW-0677">Repeat</keyword>
<comment type="caution">
    <text evidence="7">The sequence shown here is derived from an EMBL/GenBank/DDBJ whole genome shotgun (WGS) entry which is preliminary data.</text>
</comment>
<keyword evidence="8" id="KW-1185">Reference proteome</keyword>
<organism evidence="7 8">
    <name type="scientific">Chlorella sorokiniana</name>
    <name type="common">Freshwater green alga</name>
    <dbReference type="NCBI Taxonomy" id="3076"/>
    <lineage>
        <taxon>Eukaryota</taxon>
        <taxon>Viridiplantae</taxon>
        <taxon>Chlorophyta</taxon>
        <taxon>core chlorophytes</taxon>
        <taxon>Trebouxiophyceae</taxon>
        <taxon>Chlorellales</taxon>
        <taxon>Chlorellaceae</taxon>
        <taxon>Chlorella clade</taxon>
        <taxon>Chlorella</taxon>
    </lineage>
</organism>
<evidence type="ECO:0000256" key="3">
    <source>
        <dbReference type="ARBA" id="ARBA00022737"/>
    </source>
</evidence>
<dbReference type="Gene3D" id="1.20.1280.50">
    <property type="match status" value="2"/>
</dbReference>
<proteinExistence type="predicted"/>
<feature type="compositionally biased region" description="Low complexity" evidence="4">
    <location>
        <begin position="407"/>
        <end position="417"/>
    </location>
</feature>
<gene>
    <name evidence="7" type="ORF">C2E21_6916</name>
</gene>
<dbReference type="Pfam" id="PF12937">
    <property type="entry name" value="F-box-like"/>
    <property type="match status" value="2"/>
</dbReference>
<name>A0A2P6TJA8_CHLSO</name>
<dbReference type="PANTHER" id="PTHR48051">
    <property type="match status" value="1"/>
</dbReference>
<dbReference type="CDD" id="cd09917">
    <property type="entry name" value="F-box_SF"/>
    <property type="match status" value="1"/>
</dbReference>
<feature type="domain" description="F-box" evidence="6">
    <location>
        <begin position="501"/>
        <end position="549"/>
    </location>
</feature>
<dbReference type="Pfam" id="PF00560">
    <property type="entry name" value="LRR_1"/>
    <property type="match status" value="1"/>
</dbReference>
<feature type="compositionally biased region" description="Acidic residues" evidence="4">
    <location>
        <begin position="463"/>
        <end position="478"/>
    </location>
</feature>
<dbReference type="AlphaFoldDB" id="A0A2P6TJA8"/>
<dbReference type="Proteomes" id="UP000239899">
    <property type="component" value="Unassembled WGS sequence"/>
</dbReference>
<protein>
    <submittedName>
        <fullName evidence="7">20 kDa chloroplastic isoform A</fullName>
    </submittedName>
</protein>
<evidence type="ECO:0000256" key="4">
    <source>
        <dbReference type="SAM" id="MobiDB-lite"/>
    </source>
</evidence>
<keyword evidence="5" id="KW-0472">Membrane</keyword>
<dbReference type="PROSITE" id="PS50181">
    <property type="entry name" value="FBOX"/>
    <property type="match status" value="1"/>
</dbReference>
<evidence type="ECO:0000313" key="7">
    <source>
        <dbReference type="EMBL" id="PRW39335.1"/>
    </source>
</evidence>
<dbReference type="OrthoDB" id="676979at2759"/>
<feature type="compositionally biased region" description="Acidic residues" evidence="4">
    <location>
        <begin position="418"/>
        <end position="430"/>
    </location>
</feature>
<evidence type="ECO:0000256" key="1">
    <source>
        <dbReference type="ARBA" id="ARBA00004430"/>
    </source>
</evidence>
<dbReference type="InterPro" id="IPR001810">
    <property type="entry name" value="F-box_dom"/>
</dbReference>
<comment type="subcellular location">
    <subcellularLocation>
        <location evidence="1">Cytoplasm</location>
        <location evidence="1">Cytoskeleton</location>
        <location evidence="1">Cilium axoneme</location>
    </subcellularLocation>
</comment>
<keyword evidence="2" id="KW-0433">Leucine-rich repeat</keyword>
<dbReference type="SUPFAM" id="SSF52058">
    <property type="entry name" value="L domain-like"/>
    <property type="match status" value="2"/>
</dbReference>
<feature type="region of interest" description="Disordered" evidence="4">
    <location>
        <begin position="393"/>
        <end position="481"/>
    </location>
</feature>
<feature type="transmembrane region" description="Helical" evidence="5">
    <location>
        <begin position="821"/>
        <end position="844"/>
    </location>
</feature>
<sequence>MSSKRAPPLPQATLDDLVADELLLRILCCLPPAQRPSLPLVCRRWRALCEGAGPLWEELFLNFRHIYNSSLLYKWLLPRRGCVRALTAVTETEEDWLSLHLVLGLVAAGLERLVVRAGREGLGMASVDWLGVLTQLKSLQMDFDRDSLVHEAAFPPGLESLVLRPVAFGASLRVSPKGLDSVTALTNLQLRLLDMPDAPGDDSERNGWYRLLHLTRLQRLAITSSTLACMPEAVSALAALTSLNLSACELSFCLTAPGGLTPLSTLKSLALLNLSQCSLDALPPPVAALPALRTLLLFDNNLQGLPEGSYLGCLEALDLNTNQLAALPRALLGCSRLEALDLDEAVRSLDAQSLRQLLTANPHMRELRIGSSVLPTSQLAKLQTAFPRVRVVEVEPSASRPKGRDGGSLLLGSASSSSDDDSDEEWEGEEGASGSDSEGGDGGSGEGEEESAEVDYPSLPAAEEGEEDEDSGMEEDQEQPFTPAKRLQLQQGDMAGRSGPGPTLQRLPDACLIAIFSALSPLERRVLVPFVCKRWRQLFRNSPPLWQQAHLALPADFVTSVDMAALFAWFVERSGDSSGGSGSGSGSGGDANGGSGSKEAEAIQSLHVDVSTAAAWGPTLGVLGVVGRRLRHLRIAGDSPQCQMVGCSAPWLALCPNLVSLELDDVVDQSIGDCTVFPTGLTRLELSYCGEEGLYSIPTHLTRCTRLHTLTLNCAIFDHDLPLDLLGACTTIQYLDLSNCCLTRVPPVLARLPHLTSLTLNDNDALGASDDALAPLSTLTSLQLLEMRECGLRAVPASITALPALRSLLMGYNLMTEVGPLSCYCAALVVVCCTVLLLMGYNLMTERPFLPPGPYLSNLRVLAMSDAKGFQDDSPWDELSEPLVPAMALEVLRINRCLGLQLSIEEVEQLLAGKPRFRKLEFTADMLADERDLLELRRRHPQVTFKAVE</sequence>
<reference evidence="7 8" key="1">
    <citation type="journal article" date="2018" name="Plant J.">
        <title>Genome sequences of Chlorella sorokiniana UTEX 1602 and Micractinium conductrix SAG 241.80: implications to maltose excretion by a green alga.</title>
        <authorList>
            <person name="Arriola M.B."/>
            <person name="Velmurugan N."/>
            <person name="Zhang Y."/>
            <person name="Plunkett M.H."/>
            <person name="Hondzo H."/>
            <person name="Barney B.M."/>
        </authorList>
    </citation>
    <scope>NUCLEOTIDE SEQUENCE [LARGE SCALE GENOMIC DNA]</scope>
    <source>
        <strain evidence="8">UTEX 1602</strain>
    </source>
</reference>
<evidence type="ECO:0000256" key="2">
    <source>
        <dbReference type="ARBA" id="ARBA00022614"/>
    </source>
</evidence>
<evidence type="ECO:0000313" key="8">
    <source>
        <dbReference type="Proteomes" id="UP000239899"/>
    </source>
</evidence>
<dbReference type="InterPro" id="IPR050216">
    <property type="entry name" value="LRR_domain-containing"/>
</dbReference>
<evidence type="ECO:0000259" key="6">
    <source>
        <dbReference type="PROSITE" id="PS50181"/>
    </source>
</evidence>
<accession>A0A2P6TJA8</accession>
<dbReference type="SUPFAM" id="SSF81383">
    <property type="entry name" value="F-box domain"/>
    <property type="match status" value="2"/>
</dbReference>